<keyword evidence="3" id="KW-1185">Reference proteome</keyword>
<proteinExistence type="predicted"/>
<evidence type="ECO:0000256" key="1">
    <source>
        <dbReference type="SAM" id="MobiDB-lite"/>
    </source>
</evidence>
<sequence>MDVTAARVLAHRAAVQGLHDGDLGVLALGVVDSPPNTGAAALAVRARHRLDRFPGGVREPAELWGEEELVRVLSLRGAPHLHRAADVPGLRRLLRPRTPKQLQAWCGGMPAPELSDVDLVVELMRREFPGETATKGELSGAISRHLPERARPHCARCGVEHVIEGLFRLGTLLAGIELEPRGARLVFRAPGPNDEGDSTLLRDYARYVGPFTRADAEKWLGTGPRADWPDLRPVTVEGRKLLALADPAAADPAAADPAATDSAATADSAAAADSDSAADPGLADFFAADAPEPPAGLLLFPRDPYLLGPRWLVAEPDVAKRVWRPVGSPGAVVVRGRVVGAWRYEVSGRTMIFRVDGWARVEGAARKALREQADVLAGVWGANALEATVVEW</sequence>
<reference evidence="2 3" key="1">
    <citation type="journal article" date="2019" name="Int. J. Syst. Evol. Microbiol.">
        <title>The Global Catalogue of Microorganisms (GCM) 10K type strain sequencing project: providing services to taxonomists for standard genome sequencing and annotation.</title>
        <authorList>
            <consortium name="The Broad Institute Genomics Platform"/>
            <consortium name="The Broad Institute Genome Sequencing Center for Infectious Disease"/>
            <person name="Wu L."/>
            <person name="Ma J."/>
        </authorList>
    </citation>
    <scope>NUCLEOTIDE SEQUENCE [LARGE SCALE GENOMIC DNA]</scope>
    <source>
        <strain evidence="2 3">JCM 3380</strain>
    </source>
</reference>
<dbReference type="PANTHER" id="PTHR38479">
    <property type="entry name" value="LMO0824 PROTEIN"/>
    <property type="match status" value="1"/>
</dbReference>
<evidence type="ECO:0000313" key="3">
    <source>
        <dbReference type="Proteomes" id="UP001500416"/>
    </source>
</evidence>
<dbReference type="Proteomes" id="UP001500416">
    <property type="component" value="Unassembled WGS sequence"/>
</dbReference>
<protein>
    <submittedName>
        <fullName evidence="2">Crosslink repair DNA glycosylase YcaQ family protein</fullName>
    </submittedName>
</protein>
<dbReference type="PANTHER" id="PTHR38479:SF2">
    <property type="entry name" value="WINGED HELIX DNA-BINDING DOMAIN-CONTAINING PROTEIN"/>
    <property type="match status" value="1"/>
</dbReference>
<organism evidence="2 3">
    <name type="scientific">Saccharothrix mutabilis subsp. mutabilis</name>
    <dbReference type="NCBI Taxonomy" id="66855"/>
    <lineage>
        <taxon>Bacteria</taxon>
        <taxon>Bacillati</taxon>
        <taxon>Actinomycetota</taxon>
        <taxon>Actinomycetes</taxon>
        <taxon>Pseudonocardiales</taxon>
        <taxon>Pseudonocardiaceae</taxon>
        <taxon>Saccharothrix</taxon>
    </lineage>
</organism>
<gene>
    <name evidence="2" type="ORF">GCM10010492_37630</name>
</gene>
<feature type="region of interest" description="Disordered" evidence="1">
    <location>
        <begin position="253"/>
        <end position="272"/>
    </location>
</feature>
<accession>A0ABN0U0Y9</accession>
<evidence type="ECO:0000313" key="2">
    <source>
        <dbReference type="EMBL" id="GAA0235171.1"/>
    </source>
</evidence>
<comment type="caution">
    <text evidence="2">The sequence shown here is derived from an EMBL/GenBank/DDBJ whole genome shotgun (WGS) entry which is preliminary data.</text>
</comment>
<name>A0ABN0U0Y9_9PSEU</name>
<dbReference type="Pfam" id="PF06224">
    <property type="entry name" value="AlkZ-like"/>
    <property type="match status" value="2"/>
</dbReference>
<dbReference type="EMBL" id="BAAABU010000007">
    <property type="protein sequence ID" value="GAA0235171.1"/>
    <property type="molecule type" value="Genomic_DNA"/>
</dbReference>
<dbReference type="InterPro" id="IPR009351">
    <property type="entry name" value="AlkZ-like"/>
</dbReference>